<evidence type="ECO:0000313" key="2">
    <source>
        <dbReference type="Proteomes" id="UP000034103"/>
    </source>
</evidence>
<dbReference type="EMBL" id="CP011304">
    <property type="protein sequence ID" value="AKE66577.1"/>
    <property type="molecule type" value="Genomic_DNA"/>
</dbReference>
<proteinExistence type="predicted"/>
<evidence type="ECO:0000313" key="1">
    <source>
        <dbReference type="EMBL" id="AKE66577.1"/>
    </source>
</evidence>
<protein>
    <submittedName>
        <fullName evidence="1">Uncharacterized protein</fullName>
    </submittedName>
</protein>
<name>A0A0F6U8J0_MICAE</name>
<dbReference type="AlphaFoldDB" id="A0A0F6U8J0"/>
<organism evidence="1 2">
    <name type="scientific">Microcystis aeruginosa NIES-2549</name>
    <dbReference type="NCBI Taxonomy" id="1641812"/>
    <lineage>
        <taxon>Bacteria</taxon>
        <taxon>Bacillati</taxon>
        <taxon>Cyanobacteriota</taxon>
        <taxon>Cyanophyceae</taxon>
        <taxon>Oscillatoriophycideae</taxon>
        <taxon>Chroococcales</taxon>
        <taxon>Microcystaceae</taxon>
        <taxon>Microcystis</taxon>
    </lineage>
</organism>
<dbReference type="Proteomes" id="UP000034103">
    <property type="component" value="Chromosome"/>
</dbReference>
<gene>
    <name evidence="1" type="ORF">MYAER_4255</name>
</gene>
<reference evidence="1 2" key="1">
    <citation type="journal article" date="2015" name="Genome Announc.">
        <title>Complete Genome Sequence of Microcystis aeruginosa NIES-2549, a Bloom-Forming Cyanobacterium from Lake Kasumigaura, Japan.</title>
        <authorList>
            <person name="Yamaguchi H."/>
            <person name="Suzuki S."/>
            <person name="Tanabe Y."/>
            <person name="Osana Y."/>
            <person name="Shimura Y."/>
            <person name="Ishida K."/>
            <person name="Kawachi M."/>
        </authorList>
    </citation>
    <scope>NUCLEOTIDE SEQUENCE [LARGE SCALE GENOMIC DNA]</scope>
    <source>
        <strain evidence="1 2">NIES-2549</strain>
    </source>
</reference>
<sequence length="42" mass="4703">MTIVANDLDAAVPREIGVLTQIFNKLIIAHDEMWSFFPSKNG</sequence>
<dbReference type="PATRIC" id="fig|1641812.3.peg.4394"/>
<dbReference type="HOGENOM" id="CLU_213285_0_0_3"/>
<accession>A0A0F6U8J0</accession>